<dbReference type="Proteomes" id="UP000504636">
    <property type="component" value="Unplaced"/>
</dbReference>
<feature type="region of interest" description="Disordered" evidence="4">
    <location>
        <begin position="299"/>
        <end position="337"/>
    </location>
</feature>
<keyword evidence="6" id="KW-1185">Reference proteome</keyword>
<gene>
    <name evidence="5 7" type="ORF">BDZ99DRAFT_467865</name>
</gene>
<dbReference type="PROSITE" id="PS50297">
    <property type="entry name" value="ANK_REP_REGION"/>
    <property type="match status" value="1"/>
</dbReference>
<dbReference type="PANTHER" id="PTHR24198:SF165">
    <property type="entry name" value="ANKYRIN REPEAT-CONTAINING PROTEIN-RELATED"/>
    <property type="match status" value="1"/>
</dbReference>
<evidence type="ECO:0000313" key="6">
    <source>
        <dbReference type="Proteomes" id="UP000504636"/>
    </source>
</evidence>
<dbReference type="PROSITE" id="PS50088">
    <property type="entry name" value="ANK_REPEAT"/>
    <property type="match status" value="1"/>
</dbReference>
<evidence type="ECO:0000256" key="1">
    <source>
        <dbReference type="ARBA" id="ARBA00022737"/>
    </source>
</evidence>
<reference evidence="7" key="3">
    <citation type="submission" date="2025-04" db="UniProtKB">
        <authorList>
            <consortium name="RefSeq"/>
        </authorList>
    </citation>
    <scope>IDENTIFICATION</scope>
    <source>
        <strain evidence="7">CBS 304.34</strain>
    </source>
</reference>
<keyword evidence="1" id="KW-0677">Repeat</keyword>
<protein>
    <submittedName>
        <fullName evidence="5 7">Ankyrin</fullName>
    </submittedName>
</protein>
<accession>A0A6A6Y4G8</accession>
<organism evidence="5">
    <name type="scientific">Mytilinidion resinicola</name>
    <dbReference type="NCBI Taxonomy" id="574789"/>
    <lineage>
        <taxon>Eukaryota</taxon>
        <taxon>Fungi</taxon>
        <taxon>Dikarya</taxon>
        <taxon>Ascomycota</taxon>
        <taxon>Pezizomycotina</taxon>
        <taxon>Dothideomycetes</taxon>
        <taxon>Pleosporomycetidae</taxon>
        <taxon>Mytilinidiales</taxon>
        <taxon>Mytilinidiaceae</taxon>
        <taxon>Mytilinidion</taxon>
    </lineage>
</organism>
<feature type="repeat" description="ANK" evidence="3">
    <location>
        <begin position="161"/>
        <end position="193"/>
    </location>
</feature>
<evidence type="ECO:0000313" key="7">
    <source>
        <dbReference type="RefSeq" id="XP_033570705.1"/>
    </source>
</evidence>
<evidence type="ECO:0000256" key="2">
    <source>
        <dbReference type="ARBA" id="ARBA00023043"/>
    </source>
</evidence>
<keyword evidence="2 3" id="KW-0040">ANK repeat</keyword>
<dbReference type="OrthoDB" id="5431422at2759"/>
<dbReference type="InterPro" id="IPR002110">
    <property type="entry name" value="Ankyrin_rpt"/>
</dbReference>
<evidence type="ECO:0000256" key="4">
    <source>
        <dbReference type="SAM" id="MobiDB-lite"/>
    </source>
</evidence>
<dbReference type="Pfam" id="PF12796">
    <property type="entry name" value="Ank_2"/>
    <property type="match status" value="1"/>
</dbReference>
<reference evidence="7" key="2">
    <citation type="submission" date="2020-04" db="EMBL/GenBank/DDBJ databases">
        <authorList>
            <consortium name="NCBI Genome Project"/>
        </authorList>
    </citation>
    <scope>NUCLEOTIDE SEQUENCE</scope>
    <source>
        <strain evidence="7">CBS 304.34</strain>
    </source>
</reference>
<dbReference type="AlphaFoldDB" id="A0A6A6Y4G8"/>
<dbReference type="GeneID" id="54462009"/>
<evidence type="ECO:0000313" key="5">
    <source>
        <dbReference type="EMBL" id="KAF2803741.1"/>
    </source>
</evidence>
<sequence>MDPASAALCEGLGPMEPSTYAALLKSKSLPNLPHELLLSISDLLVRFRYINALAQTNKRLYWHLNNYLYSLDVHVTGGSALIWAAQRGLRRTAWLSLAEGADIEASNVVTIPRQLGCLSFDSMSTCLTPLQTALCYGSDSVARFLINHGAISSSSYPPELCSCTNLHMAAAMGLTSALKILIDQGMDVGARDGRLQTPLHYTATVQHRNSLDQARVVMLLLLNNADPITEDSQGTRPVSIGKKRSNPVVKMLSEKGAAVKAYEISLQDRELFGMWRMSKERREEAAWLEEKKEKQLAIERAKRERDQDNKKKRVAAEQRRAIAKSREREEMTRRKGAQKVIQTYAKERADQTAAAQKVVKEEARIEKARSERQGAVKEAWSRMRKEADQRGRVTTKPDLLTKADCNHPSGLWKCRVRKTCQSCEISAKWLSLCTDCGFVICMRCNLGKA</sequence>
<dbReference type="SMART" id="SM00248">
    <property type="entry name" value="ANK"/>
    <property type="match status" value="4"/>
</dbReference>
<dbReference type="PANTHER" id="PTHR24198">
    <property type="entry name" value="ANKYRIN REPEAT AND PROTEIN KINASE DOMAIN-CONTAINING PROTEIN"/>
    <property type="match status" value="1"/>
</dbReference>
<dbReference type="RefSeq" id="XP_033570705.1">
    <property type="nucleotide sequence ID" value="XM_033721116.1"/>
</dbReference>
<dbReference type="EMBL" id="MU003716">
    <property type="protein sequence ID" value="KAF2803741.1"/>
    <property type="molecule type" value="Genomic_DNA"/>
</dbReference>
<dbReference type="Gene3D" id="1.25.40.20">
    <property type="entry name" value="Ankyrin repeat-containing domain"/>
    <property type="match status" value="2"/>
</dbReference>
<reference evidence="5 7" key="1">
    <citation type="journal article" date="2020" name="Stud. Mycol.">
        <title>101 Dothideomycetes genomes: a test case for predicting lifestyles and emergence of pathogens.</title>
        <authorList>
            <person name="Haridas S."/>
            <person name="Albert R."/>
            <person name="Binder M."/>
            <person name="Bloem J."/>
            <person name="Labutti K."/>
            <person name="Salamov A."/>
            <person name="Andreopoulos B."/>
            <person name="Baker S."/>
            <person name="Barry K."/>
            <person name="Bills G."/>
            <person name="Bluhm B."/>
            <person name="Cannon C."/>
            <person name="Castanera R."/>
            <person name="Culley D."/>
            <person name="Daum C."/>
            <person name="Ezra D."/>
            <person name="Gonzalez J."/>
            <person name="Henrissat B."/>
            <person name="Kuo A."/>
            <person name="Liang C."/>
            <person name="Lipzen A."/>
            <person name="Lutzoni F."/>
            <person name="Magnuson J."/>
            <person name="Mondo S."/>
            <person name="Nolan M."/>
            <person name="Ohm R."/>
            <person name="Pangilinan J."/>
            <person name="Park H.-J."/>
            <person name="Ramirez L."/>
            <person name="Alfaro M."/>
            <person name="Sun H."/>
            <person name="Tritt A."/>
            <person name="Yoshinaga Y."/>
            <person name="Zwiers L.-H."/>
            <person name="Turgeon B."/>
            <person name="Goodwin S."/>
            <person name="Spatafora J."/>
            <person name="Crous P."/>
            <person name="Grigoriev I."/>
        </authorList>
    </citation>
    <scope>NUCLEOTIDE SEQUENCE</scope>
    <source>
        <strain evidence="5 7">CBS 304.34</strain>
    </source>
</reference>
<evidence type="ECO:0000256" key="3">
    <source>
        <dbReference type="PROSITE-ProRule" id="PRU00023"/>
    </source>
</evidence>
<dbReference type="InterPro" id="IPR036770">
    <property type="entry name" value="Ankyrin_rpt-contain_sf"/>
</dbReference>
<name>A0A6A6Y4G8_9PEZI</name>
<dbReference type="SUPFAM" id="SSF48403">
    <property type="entry name" value="Ankyrin repeat"/>
    <property type="match status" value="1"/>
</dbReference>
<proteinExistence type="predicted"/>
<feature type="compositionally biased region" description="Basic and acidic residues" evidence="4">
    <location>
        <begin position="299"/>
        <end position="333"/>
    </location>
</feature>